<keyword evidence="8 13" id="KW-1133">Transmembrane helix</keyword>
<gene>
    <name evidence="14" type="ORF">MBBTH_21450</name>
</gene>
<keyword evidence="3" id="KW-0813">Transport</keyword>
<name>A0A315XJZ6_9EURY</name>
<reference evidence="14 15" key="1">
    <citation type="submission" date="2017-03" db="EMBL/GenBank/DDBJ databases">
        <title>Genome sequence of Methanobrevibacter thaueri.</title>
        <authorList>
            <person name="Poehlein A."/>
            <person name="Seedorf H."/>
            <person name="Daniel R."/>
        </authorList>
    </citation>
    <scope>NUCLEOTIDE SEQUENCE [LARGE SCALE GENOMIC DNA]</scope>
    <source>
        <strain evidence="14 15">DSM 11995</strain>
    </source>
</reference>
<comment type="caution">
    <text evidence="14">The sequence shown here is derived from an EMBL/GenBank/DDBJ whole genome shotgun (WGS) entry which is preliminary data.</text>
</comment>
<proteinExistence type="inferred from homology"/>
<feature type="transmembrane region" description="Helical" evidence="13">
    <location>
        <begin position="127"/>
        <end position="145"/>
    </location>
</feature>
<feature type="transmembrane region" description="Helical" evidence="13">
    <location>
        <begin position="228"/>
        <end position="248"/>
    </location>
</feature>
<dbReference type="GO" id="GO:0005267">
    <property type="term" value="F:potassium channel activity"/>
    <property type="evidence" value="ECO:0007669"/>
    <property type="project" value="UniProtKB-KW"/>
</dbReference>
<protein>
    <recommendedName>
        <fullName evidence="16">DUF1211 domain-containing protein</fullName>
    </recommendedName>
</protein>
<dbReference type="InterPro" id="IPR010617">
    <property type="entry name" value="TMEM175-like"/>
</dbReference>
<evidence type="ECO:0000256" key="1">
    <source>
        <dbReference type="ARBA" id="ARBA00004141"/>
    </source>
</evidence>
<evidence type="ECO:0000256" key="3">
    <source>
        <dbReference type="ARBA" id="ARBA00022448"/>
    </source>
</evidence>
<dbReference type="RefSeq" id="WP_116593017.1">
    <property type="nucleotide sequence ID" value="NZ_MZGS01000032.1"/>
</dbReference>
<keyword evidence="7" id="KW-0630">Potassium</keyword>
<evidence type="ECO:0000256" key="10">
    <source>
        <dbReference type="ARBA" id="ARBA00023136"/>
    </source>
</evidence>
<feature type="transmembrane region" description="Helical" evidence="13">
    <location>
        <begin position="187"/>
        <end position="208"/>
    </location>
</feature>
<comment type="similarity">
    <text evidence="2">Belongs to the TMEM175 family.</text>
</comment>
<dbReference type="AlphaFoldDB" id="A0A315XJZ6"/>
<evidence type="ECO:0000256" key="13">
    <source>
        <dbReference type="SAM" id="Phobius"/>
    </source>
</evidence>
<dbReference type="GO" id="GO:0016020">
    <property type="term" value="C:membrane"/>
    <property type="evidence" value="ECO:0007669"/>
    <property type="project" value="UniProtKB-SubCell"/>
</dbReference>
<keyword evidence="9" id="KW-0406">Ion transport</keyword>
<dbReference type="EMBL" id="MZGS01000032">
    <property type="protein sequence ID" value="PWB84723.1"/>
    <property type="molecule type" value="Genomic_DNA"/>
</dbReference>
<dbReference type="Proteomes" id="UP000251717">
    <property type="component" value="Unassembled WGS sequence"/>
</dbReference>
<organism evidence="14 15">
    <name type="scientific">Methanobrevibacter thaueri</name>
    <dbReference type="NCBI Taxonomy" id="190975"/>
    <lineage>
        <taxon>Archaea</taxon>
        <taxon>Methanobacteriati</taxon>
        <taxon>Methanobacteriota</taxon>
        <taxon>Methanomada group</taxon>
        <taxon>Methanobacteria</taxon>
        <taxon>Methanobacteriales</taxon>
        <taxon>Methanobacteriaceae</taxon>
        <taxon>Methanobrevibacter</taxon>
    </lineage>
</organism>
<evidence type="ECO:0000256" key="12">
    <source>
        <dbReference type="ARBA" id="ARBA00034430"/>
    </source>
</evidence>
<evidence type="ECO:0000256" key="9">
    <source>
        <dbReference type="ARBA" id="ARBA00023065"/>
    </source>
</evidence>
<keyword evidence="6" id="KW-0631">Potassium channel</keyword>
<comment type="catalytic activity">
    <reaction evidence="12">
        <text>K(+)(in) = K(+)(out)</text>
        <dbReference type="Rhea" id="RHEA:29463"/>
        <dbReference type="ChEBI" id="CHEBI:29103"/>
    </reaction>
</comment>
<sequence length="276" mass="31870">MFISEEDIKDPVDFEDLKGELSDALWNLTDDLDDETLQKINDLKEDIQEKYSNTAVEEKLDDIKMSYYEKLKRSFEKDMDVDPGRILGLTDGIFGMVMTLLVFGIALPEIVISSSADFASFLQSITPTIGITLVSFILVSSFWLYHHEFMKITNLNIPYLWLSIFYLASISFIPFSTSVVGNYSQFFLANVVLGINILLTIIFFLLMFRYASNRGFLENKPSDSEKKYIYNTFYIIMGLTVLINLLDYNISNNFIYLYFLVPVISTLRDIKFKMDP</sequence>
<keyword evidence="5 13" id="KW-0812">Transmembrane</keyword>
<dbReference type="GO" id="GO:0015252">
    <property type="term" value="F:proton channel activity"/>
    <property type="evidence" value="ECO:0007669"/>
    <property type="project" value="InterPro"/>
</dbReference>
<evidence type="ECO:0000256" key="7">
    <source>
        <dbReference type="ARBA" id="ARBA00022958"/>
    </source>
</evidence>
<accession>A0A315XJZ6</accession>
<evidence type="ECO:0000256" key="5">
    <source>
        <dbReference type="ARBA" id="ARBA00022692"/>
    </source>
</evidence>
<dbReference type="OrthoDB" id="10769at2157"/>
<evidence type="ECO:0000256" key="8">
    <source>
        <dbReference type="ARBA" id="ARBA00022989"/>
    </source>
</evidence>
<evidence type="ECO:0000256" key="6">
    <source>
        <dbReference type="ARBA" id="ARBA00022826"/>
    </source>
</evidence>
<dbReference type="Pfam" id="PF06736">
    <property type="entry name" value="TMEM175"/>
    <property type="match status" value="1"/>
</dbReference>
<feature type="transmembrane region" description="Helical" evidence="13">
    <location>
        <begin position="157"/>
        <end position="175"/>
    </location>
</feature>
<keyword evidence="15" id="KW-1185">Reference proteome</keyword>
<evidence type="ECO:0000313" key="15">
    <source>
        <dbReference type="Proteomes" id="UP000251717"/>
    </source>
</evidence>
<evidence type="ECO:0008006" key="16">
    <source>
        <dbReference type="Google" id="ProtNLM"/>
    </source>
</evidence>
<evidence type="ECO:0000256" key="4">
    <source>
        <dbReference type="ARBA" id="ARBA00022538"/>
    </source>
</evidence>
<comment type="subcellular location">
    <subcellularLocation>
        <location evidence="1">Membrane</location>
        <topology evidence="1">Multi-pass membrane protein</topology>
    </subcellularLocation>
</comment>
<evidence type="ECO:0000256" key="11">
    <source>
        <dbReference type="ARBA" id="ARBA00023303"/>
    </source>
</evidence>
<evidence type="ECO:0000256" key="2">
    <source>
        <dbReference type="ARBA" id="ARBA00006920"/>
    </source>
</evidence>
<keyword evidence="10 13" id="KW-0472">Membrane</keyword>
<keyword evidence="11" id="KW-0407">Ion channel</keyword>
<evidence type="ECO:0000313" key="14">
    <source>
        <dbReference type="EMBL" id="PWB84723.1"/>
    </source>
</evidence>
<feature type="transmembrane region" description="Helical" evidence="13">
    <location>
        <begin position="86"/>
        <end position="107"/>
    </location>
</feature>
<keyword evidence="4" id="KW-0633">Potassium transport</keyword>